<name>A0ABW5NG51_9FLAO</name>
<dbReference type="RefSeq" id="WP_378254015.1">
    <property type="nucleotide sequence ID" value="NZ_JBHSJV010000001.1"/>
</dbReference>
<organism evidence="1 2">
    <name type="scientific">Aquimarina hainanensis</name>
    <dbReference type="NCBI Taxonomy" id="1578017"/>
    <lineage>
        <taxon>Bacteria</taxon>
        <taxon>Pseudomonadati</taxon>
        <taxon>Bacteroidota</taxon>
        <taxon>Flavobacteriia</taxon>
        <taxon>Flavobacteriales</taxon>
        <taxon>Flavobacteriaceae</taxon>
        <taxon>Aquimarina</taxon>
    </lineage>
</organism>
<evidence type="ECO:0000313" key="2">
    <source>
        <dbReference type="Proteomes" id="UP001597459"/>
    </source>
</evidence>
<proteinExistence type="predicted"/>
<dbReference type="Proteomes" id="UP001597459">
    <property type="component" value="Unassembled WGS sequence"/>
</dbReference>
<reference evidence="2" key="1">
    <citation type="journal article" date="2019" name="Int. J. Syst. Evol. Microbiol.">
        <title>The Global Catalogue of Microorganisms (GCM) 10K type strain sequencing project: providing services to taxonomists for standard genome sequencing and annotation.</title>
        <authorList>
            <consortium name="The Broad Institute Genomics Platform"/>
            <consortium name="The Broad Institute Genome Sequencing Center for Infectious Disease"/>
            <person name="Wu L."/>
            <person name="Ma J."/>
        </authorList>
    </citation>
    <scope>NUCLEOTIDE SEQUENCE [LARGE SCALE GENOMIC DNA]</scope>
    <source>
        <strain evidence="2">KCTC 42423</strain>
    </source>
</reference>
<accession>A0ABW5NG51</accession>
<keyword evidence="2" id="KW-1185">Reference proteome</keyword>
<evidence type="ECO:0000313" key="1">
    <source>
        <dbReference type="EMBL" id="MFD2593538.1"/>
    </source>
</evidence>
<comment type="caution">
    <text evidence="1">The sequence shown here is derived from an EMBL/GenBank/DDBJ whole genome shotgun (WGS) entry which is preliminary data.</text>
</comment>
<dbReference type="EMBL" id="JBHULX010000048">
    <property type="protein sequence ID" value="MFD2593538.1"/>
    <property type="molecule type" value="Genomic_DNA"/>
</dbReference>
<gene>
    <name evidence="1" type="ORF">ACFSTE_22055</name>
</gene>
<sequence>MNEQMERQKNSLAKNEFGFNKKLLAILPHLTPYVKHRLYIAESTGILPRNMYCADDIIDEAILLLHESTADISLIDQLSLELKLFRISGILLDELYAKEGWHQQNISTSFLLKNELQKLEECFTSDSDKHLIMDEELNDICYHQKPDTKQSFVYDDTDSLMLSIIEPEASTVPIKQKLLGHFYSWLPLETSKIVDLFIFGKLNFEEIAIVMNTTAIEIKETIIHIRKSFRKHLV</sequence>
<protein>
    <submittedName>
        <fullName evidence="1">Uncharacterized protein</fullName>
    </submittedName>
</protein>